<dbReference type="AlphaFoldDB" id="A0AAD9PMX3"/>
<name>A0AAD9PMX3_9APIC</name>
<comment type="caution">
    <text evidence="6">The sequence shown here is derived from an EMBL/GenBank/DDBJ whole genome shotgun (WGS) entry which is preliminary data.</text>
</comment>
<evidence type="ECO:0000256" key="1">
    <source>
        <dbReference type="ARBA" id="ARBA00004141"/>
    </source>
</evidence>
<feature type="transmembrane region" description="Helical" evidence="5">
    <location>
        <begin position="74"/>
        <end position="95"/>
    </location>
</feature>
<dbReference type="GO" id="GO:0016020">
    <property type="term" value="C:membrane"/>
    <property type="evidence" value="ECO:0007669"/>
    <property type="project" value="UniProtKB-SubCell"/>
</dbReference>
<accession>A0AAD9PMX3</accession>
<organism evidence="6 7">
    <name type="scientific">Babesia duncani</name>
    <dbReference type="NCBI Taxonomy" id="323732"/>
    <lineage>
        <taxon>Eukaryota</taxon>
        <taxon>Sar</taxon>
        <taxon>Alveolata</taxon>
        <taxon>Apicomplexa</taxon>
        <taxon>Aconoidasida</taxon>
        <taxon>Piroplasmida</taxon>
        <taxon>Babesiidae</taxon>
        <taxon>Babesia</taxon>
    </lineage>
</organism>
<evidence type="ECO:0000256" key="4">
    <source>
        <dbReference type="ARBA" id="ARBA00023136"/>
    </source>
</evidence>
<sequence>MKRFVDFSLKISQPLTVTRALSLGLLSLCQGVMLARFLRPVLGIDPAIVTDALMLTVAIFGSFSLAALFMTSRLWIYIGAISLSGISYAFLASLANLWFQSDLVDNFLGLVLLFSACGYVLGIVLK</sequence>
<dbReference type="Proteomes" id="UP001214638">
    <property type="component" value="Unassembled WGS sequence"/>
</dbReference>
<reference evidence="6" key="1">
    <citation type="journal article" date="2023" name="Nat. Microbiol.">
        <title>Babesia duncani multi-omics identifies virulence factors and drug targets.</title>
        <authorList>
            <person name="Singh P."/>
            <person name="Lonardi S."/>
            <person name="Liang Q."/>
            <person name="Vydyam P."/>
            <person name="Khabirova E."/>
            <person name="Fang T."/>
            <person name="Gihaz S."/>
            <person name="Thekkiniath J."/>
            <person name="Munshi M."/>
            <person name="Abel S."/>
            <person name="Ciampossin L."/>
            <person name="Batugedara G."/>
            <person name="Gupta M."/>
            <person name="Lu X.M."/>
            <person name="Lenz T."/>
            <person name="Chakravarty S."/>
            <person name="Cornillot E."/>
            <person name="Hu Y."/>
            <person name="Ma W."/>
            <person name="Gonzalez L.M."/>
            <person name="Sanchez S."/>
            <person name="Estrada K."/>
            <person name="Sanchez-Flores A."/>
            <person name="Montero E."/>
            <person name="Harb O.S."/>
            <person name="Le Roch K.G."/>
            <person name="Mamoun C.B."/>
        </authorList>
    </citation>
    <scope>NUCLEOTIDE SEQUENCE</scope>
    <source>
        <strain evidence="6">WA1</strain>
    </source>
</reference>
<dbReference type="Pfam" id="PF01027">
    <property type="entry name" value="Bax1-I"/>
    <property type="match status" value="1"/>
</dbReference>
<protein>
    <submittedName>
        <fullName evidence="6">Bax inhibitor 1-related</fullName>
    </submittedName>
</protein>
<dbReference type="RefSeq" id="XP_067804682.1">
    <property type="nucleotide sequence ID" value="XM_067945891.1"/>
</dbReference>
<evidence type="ECO:0000256" key="3">
    <source>
        <dbReference type="ARBA" id="ARBA00022989"/>
    </source>
</evidence>
<keyword evidence="2 5" id="KW-0812">Transmembrane</keyword>
<evidence type="ECO:0000313" key="7">
    <source>
        <dbReference type="Proteomes" id="UP001214638"/>
    </source>
</evidence>
<evidence type="ECO:0000256" key="5">
    <source>
        <dbReference type="SAM" id="Phobius"/>
    </source>
</evidence>
<comment type="subcellular location">
    <subcellularLocation>
        <location evidence="1">Membrane</location>
        <topology evidence="1">Multi-pass membrane protein</topology>
    </subcellularLocation>
</comment>
<dbReference type="GeneID" id="94335141"/>
<dbReference type="InterPro" id="IPR006214">
    <property type="entry name" value="Bax_inhibitor_1-related"/>
</dbReference>
<dbReference type="EMBL" id="JALLKP010000001">
    <property type="protein sequence ID" value="KAK2197840.1"/>
    <property type="molecule type" value="Genomic_DNA"/>
</dbReference>
<keyword evidence="7" id="KW-1185">Reference proteome</keyword>
<dbReference type="KEGG" id="bdw:94335141"/>
<evidence type="ECO:0000256" key="2">
    <source>
        <dbReference type="ARBA" id="ARBA00022692"/>
    </source>
</evidence>
<keyword evidence="3 5" id="KW-1133">Transmembrane helix</keyword>
<keyword evidence="4 5" id="KW-0472">Membrane</keyword>
<feature type="transmembrane region" description="Helical" evidence="5">
    <location>
        <begin position="107"/>
        <end position="125"/>
    </location>
</feature>
<gene>
    <name evidence="6" type="ORF">BdWA1_000843</name>
</gene>
<proteinExistence type="predicted"/>
<evidence type="ECO:0000313" key="6">
    <source>
        <dbReference type="EMBL" id="KAK2197840.1"/>
    </source>
</evidence>
<feature type="transmembrane region" description="Helical" evidence="5">
    <location>
        <begin position="47"/>
        <end position="69"/>
    </location>
</feature>